<evidence type="ECO:0000256" key="2">
    <source>
        <dbReference type="ARBA" id="ARBA00023180"/>
    </source>
</evidence>
<dbReference type="Pfam" id="PF00657">
    <property type="entry name" value="Lipase_GDSL"/>
    <property type="match status" value="1"/>
</dbReference>
<gene>
    <name evidence="3" type="ORF">KIW84_054319</name>
</gene>
<evidence type="ECO:0000313" key="3">
    <source>
        <dbReference type="EMBL" id="KAI5408439.1"/>
    </source>
</evidence>
<keyword evidence="4" id="KW-1185">Reference proteome</keyword>
<sequence>MNILYLFSITIVYGIFGNIVSNANHLPYKAIFNFGDSTSDTGNAAFDHPPMDKNSPYGSTYFKHPAGRMSNGRLIIDFIAEAYGLPFLPAYKNITQSEEDIKKGVNFAYAGATALEFKYFDRSGVRPPATENSLNVQLELREIVPLIVESITNTTSALLEEGAVELVVPGNFPIGCNAGLLSMVNSKKKEDYDEFGCLISYNTFTEYFNEQLKNSIETLKQKHPQTKIVYFDYYNDAKRLYQAPQQYGFISDKVEFLKACCGGGGPYNINEKFCGMPGTTVCSDPSKQIIGMEPTLLKQHTSK</sequence>
<protein>
    <recommendedName>
        <fullName evidence="5">GDSL esterase/lipase</fullName>
    </recommendedName>
</protein>
<name>A0A9D4WV28_PEA</name>
<dbReference type="InterPro" id="IPR036514">
    <property type="entry name" value="SGNH_hydro_sf"/>
</dbReference>
<dbReference type="Gramene" id="Psat05G0431900-T1">
    <property type="protein sequence ID" value="KAI5408439.1"/>
    <property type="gene ID" value="KIW84_054319"/>
</dbReference>
<proteinExistence type="inferred from homology"/>
<dbReference type="GO" id="GO:0016788">
    <property type="term" value="F:hydrolase activity, acting on ester bonds"/>
    <property type="evidence" value="ECO:0007669"/>
    <property type="project" value="InterPro"/>
</dbReference>
<dbReference type="PANTHER" id="PTHR22835">
    <property type="entry name" value="ZINC FINGER FYVE DOMAIN CONTAINING PROTEIN"/>
    <property type="match status" value="1"/>
</dbReference>
<dbReference type="Gene3D" id="3.40.50.1110">
    <property type="entry name" value="SGNH hydrolase"/>
    <property type="match status" value="1"/>
</dbReference>
<dbReference type="InterPro" id="IPR001087">
    <property type="entry name" value="GDSL"/>
</dbReference>
<reference evidence="3 4" key="1">
    <citation type="journal article" date="2022" name="Nat. Genet.">
        <title>Improved pea reference genome and pan-genome highlight genomic features and evolutionary characteristics.</title>
        <authorList>
            <person name="Yang T."/>
            <person name="Liu R."/>
            <person name="Luo Y."/>
            <person name="Hu S."/>
            <person name="Wang D."/>
            <person name="Wang C."/>
            <person name="Pandey M.K."/>
            <person name="Ge S."/>
            <person name="Xu Q."/>
            <person name="Li N."/>
            <person name="Li G."/>
            <person name="Huang Y."/>
            <person name="Saxena R.K."/>
            <person name="Ji Y."/>
            <person name="Li M."/>
            <person name="Yan X."/>
            <person name="He Y."/>
            <person name="Liu Y."/>
            <person name="Wang X."/>
            <person name="Xiang C."/>
            <person name="Varshney R.K."/>
            <person name="Ding H."/>
            <person name="Gao S."/>
            <person name="Zong X."/>
        </authorList>
    </citation>
    <scope>NUCLEOTIDE SEQUENCE [LARGE SCALE GENOMIC DNA]</scope>
    <source>
        <strain evidence="3 4">cv. Zhongwan 6</strain>
    </source>
</reference>
<accession>A0A9D4WV28</accession>
<dbReference type="EMBL" id="JAMSHJ010000005">
    <property type="protein sequence ID" value="KAI5408439.1"/>
    <property type="molecule type" value="Genomic_DNA"/>
</dbReference>
<dbReference type="PANTHER" id="PTHR22835:SF577">
    <property type="entry name" value="GDSL-LIKE LIPASE_ACYLHYDROLASE SUPERFAMILY PROTEIN"/>
    <property type="match status" value="1"/>
</dbReference>
<evidence type="ECO:0008006" key="5">
    <source>
        <dbReference type="Google" id="ProtNLM"/>
    </source>
</evidence>
<organism evidence="3 4">
    <name type="scientific">Pisum sativum</name>
    <name type="common">Garden pea</name>
    <name type="synonym">Lathyrus oleraceus</name>
    <dbReference type="NCBI Taxonomy" id="3888"/>
    <lineage>
        <taxon>Eukaryota</taxon>
        <taxon>Viridiplantae</taxon>
        <taxon>Streptophyta</taxon>
        <taxon>Embryophyta</taxon>
        <taxon>Tracheophyta</taxon>
        <taxon>Spermatophyta</taxon>
        <taxon>Magnoliopsida</taxon>
        <taxon>eudicotyledons</taxon>
        <taxon>Gunneridae</taxon>
        <taxon>Pentapetalae</taxon>
        <taxon>rosids</taxon>
        <taxon>fabids</taxon>
        <taxon>Fabales</taxon>
        <taxon>Fabaceae</taxon>
        <taxon>Papilionoideae</taxon>
        <taxon>50 kb inversion clade</taxon>
        <taxon>NPAAA clade</taxon>
        <taxon>Hologalegina</taxon>
        <taxon>IRL clade</taxon>
        <taxon>Fabeae</taxon>
        <taxon>Lathyrus</taxon>
    </lineage>
</organism>
<evidence type="ECO:0000313" key="4">
    <source>
        <dbReference type="Proteomes" id="UP001058974"/>
    </source>
</evidence>
<comment type="similarity">
    <text evidence="1">Belongs to the 'GDSL' lipolytic enzyme family.</text>
</comment>
<keyword evidence="2" id="KW-0325">Glycoprotein</keyword>
<dbReference type="AlphaFoldDB" id="A0A9D4WV28"/>
<evidence type="ECO:0000256" key="1">
    <source>
        <dbReference type="ARBA" id="ARBA00008668"/>
    </source>
</evidence>
<dbReference type="Proteomes" id="UP001058974">
    <property type="component" value="Chromosome 5"/>
</dbReference>
<comment type="caution">
    <text evidence="3">The sequence shown here is derived from an EMBL/GenBank/DDBJ whole genome shotgun (WGS) entry which is preliminary data.</text>
</comment>